<accession>A0A4Y7TV72</accession>
<evidence type="ECO:0000256" key="1">
    <source>
        <dbReference type="SAM" id="MobiDB-lite"/>
    </source>
</evidence>
<keyword evidence="3" id="KW-1185">Reference proteome</keyword>
<dbReference type="OrthoDB" id="411632at2759"/>
<dbReference type="Proteomes" id="UP000298030">
    <property type="component" value="Unassembled WGS sequence"/>
</dbReference>
<feature type="region of interest" description="Disordered" evidence="1">
    <location>
        <begin position="79"/>
        <end position="100"/>
    </location>
</feature>
<organism evidence="2 3">
    <name type="scientific">Coprinellus micaceus</name>
    <name type="common">Glistening ink-cap mushroom</name>
    <name type="synonym">Coprinus micaceus</name>
    <dbReference type="NCBI Taxonomy" id="71717"/>
    <lineage>
        <taxon>Eukaryota</taxon>
        <taxon>Fungi</taxon>
        <taxon>Dikarya</taxon>
        <taxon>Basidiomycota</taxon>
        <taxon>Agaricomycotina</taxon>
        <taxon>Agaricomycetes</taxon>
        <taxon>Agaricomycetidae</taxon>
        <taxon>Agaricales</taxon>
        <taxon>Agaricineae</taxon>
        <taxon>Psathyrellaceae</taxon>
        <taxon>Coprinellus</taxon>
    </lineage>
</organism>
<reference evidence="2 3" key="1">
    <citation type="journal article" date="2019" name="Nat. Ecol. Evol.">
        <title>Megaphylogeny resolves global patterns of mushroom evolution.</title>
        <authorList>
            <person name="Varga T."/>
            <person name="Krizsan K."/>
            <person name="Foldi C."/>
            <person name="Dima B."/>
            <person name="Sanchez-Garcia M."/>
            <person name="Sanchez-Ramirez S."/>
            <person name="Szollosi G.J."/>
            <person name="Szarkandi J.G."/>
            <person name="Papp V."/>
            <person name="Albert L."/>
            <person name="Andreopoulos W."/>
            <person name="Angelini C."/>
            <person name="Antonin V."/>
            <person name="Barry K.W."/>
            <person name="Bougher N.L."/>
            <person name="Buchanan P."/>
            <person name="Buyck B."/>
            <person name="Bense V."/>
            <person name="Catcheside P."/>
            <person name="Chovatia M."/>
            <person name="Cooper J."/>
            <person name="Damon W."/>
            <person name="Desjardin D."/>
            <person name="Finy P."/>
            <person name="Geml J."/>
            <person name="Haridas S."/>
            <person name="Hughes K."/>
            <person name="Justo A."/>
            <person name="Karasinski D."/>
            <person name="Kautmanova I."/>
            <person name="Kiss B."/>
            <person name="Kocsube S."/>
            <person name="Kotiranta H."/>
            <person name="LaButti K.M."/>
            <person name="Lechner B.E."/>
            <person name="Liimatainen K."/>
            <person name="Lipzen A."/>
            <person name="Lukacs Z."/>
            <person name="Mihaltcheva S."/>
            <person name="Morgado L.N."/>
            <person name="Niskanen T."/>
            <person name="Noordeloos M.E."/>
            <person name="Ohm R.A."/>
            <person name="Ortiz-Santana B."/>
            <person name="Ovrebo C."/>
            <person name="Racz N."/>
            <person name="Riley R."/>
            <person name="Savchenko A."/>
            <person name="Shiryaev A."/>
            <person name="Soop K."/>
            <person name="Spirin V."/>
            <person name="Szebenyi C."/>
            <person name="Tomsovsky M."/>
            <person name="Tulloss R.E."/>
            <person name="Uehling J."/>
            <person name="Grigoriev I.V."/>
            <person name="Vagvolgyi C."/>
            <person name="Papp T."/>
            <person name="Martin F.M."/>
            <person name="Miettinen O."/>
            <person name="Hibbett D.S."/>
            <person name="Nagy L.G."/>
        </authorList>
    </citation>
    <scope>NUCLEOTIDE SEQUENCE [LARGE SCALE GENOMIC DNA]</scope>
    <source>
        <strain evidence="2 3">FP101781</strain>
    </source>
</reference>
<name>A0A4Y7TV72_COPMI</name>
<dbReference type="EMBL" id="QPFP01000003">
    <property type="protein sequence ID" value="TEB38075.1"/>
    <property type="molecule type" value="Genomic_DNA"/>
</dbReference>
<dbReference type="STRING" id="71717.A0A4Y7TV72"/>
<sequence>MPHHLTPHPWTGLKRTYEAQHRLDREADIHGPELYAVWNAKPFFVDAAVKEMRREGKVYDYVFWVGCWYVQTDPHVSKMAGPQGGSTSSSGKRWNTREPPLEKQEKDVILFPINDIPSYWYRHWTEFMGPVDFIFSKGSFFGGSPSGLKWYSDTFYAYHHYFLSLGYFVGKDQNTINALLLLFPHRFAVQWQRDPRTAAQLWPRGKCGTEWYYYLHVLAGAEERDAMEKAWKWSMDGFQEGKLWRKARELHPDTWRRCPVSPGLSFQRVAQETFWIRLAEE</sequence>
<protein>
    <submittedName>
        <fullName evidence="2">Uncharacterized protein</fullName>
    </submittedName>
</protein>
<gene>
    <name evidence="2" type="ORF">FA13DRAFT_721732</name>
</gene>
<evidence type="ECO:0000313" key="2">
    <source>
        <dbReference type="EMBL" id="TEB38075.1"/>
    </source>
</evidence>
<proteinExistence type="predicted"/>
<comment type="caution">
    <text evidence="2">The sequence shown here is derived from an EMBL/GenBank/DDBJ whole genome shotgun (WGS) entry which is preliminary data.</text>
</comment>
<evidence type="ECO:0000313" key="3">
    <source>
        <dbReference type="Proteomes" id="UP000298030"/>
    </source>
</evidence>
<dbReference type="AlphaFoldDB" id="A0A4Y7TV72"/>